<dbReference type="EMBL" id="CP012332">
    <property type="protein sequence ID" value="AKU92578.1"/>
    <property type="molecule type" value="Genomic_DNA"/>
</dbReference>
<dbReference type="AlphaFoldDB" id="A0A0K1PGB7"/>
<accession>A0A0K1PGB7</accession>
<reference evidence="1 2" key="1">
    <citation type="submission" date="2015-08" db="EMBL/GenBank/DDBJ databases">
        <authorList>
            <person name="Babu N.S."/>
            <person name="Beckwith C.J."/>
            <person name="Beseler K.G."/>
            <person name="Brison A."/>
            <person name="Carone J.V."/>
            <person name="Caskin T.P."/>
            <person name="Diamond M."/>
            <person name="Durham M.E."/>
            <person name="Foxe J.M."/>
            <person name="Go M."/>
            <person name="Henderson B.A."/>
            <person name="Jones I.B."/>
            <person name="McGettigan J.A."/>
            <person name="Micheletti S.J."/>
            <person name="Nasrallah M.E."/>
            <person name="Ortiz D."/>
            <person name="Piller C.R."/>
            <person name="Privatt S.R."/>
            <person name="Schneider S.L."/>
            <person name="Sharp S."/>
            <person name="Smith T.C."/>
            <person name="Stanton J.D."/>
            <person name="Ullery H.E."/>
            <person name="Wilson R.J."/>
            <person name="Serrano M.G."/>
            <person name="Buck G."/>
            <person name="Lee V."/>
            <person name="Wang Y."/>
            <person name="Carvalho R."/>
            <person name="Voegtly L."/>
            <person name="Shi R."/>
            <person name="Duckworth R."/>
            <person name="Johnson A."/>
            <person name="Loviza R."/>
            <person name="Walstead R."/>
            <person name="Shah Z."/>
            <person name="Kiflezghi M."/>
            <person name="Wade K."/>
            <person name="Ball S.L."/>
            <person name="Bradley K.W."/>
            <person name="Asai D.J."/>
            <person name="Bowman C.A."/>
            <person name="Russell D.A."/>
            <person name="Pope W.H."/>
            <person name="Jacobs-Sera D."/>
            <person name="Hendrix R.W."/>
            <person name="Hatfull G.F."/>
        </authorList>
    </citation>
    <scope>NUCLEOTIDE SEQUENCE [LARGE SCALE GENOMIC DNA]</scope>
    <source>
        <strain evidence="1 2">DSM 27710</strain>
    </source>
</reference>
<sequence length="147" mass="15621">MNPNLAVGGYPEIWTWLSFANEDGIPYSGMGRIALRYYVTDGGLAGANGNMIGIDRLAVETSYPVYLVKGAVSGLSGDGLVLWLNGNVELPIDHDGAFSFPRRLDIGTPYSVSVERQPEGQICVVANATGTIAIADVENVQVTCTPE</sequence>
<dbReference type="Proteomes" id="UP000055590">
    <property type="component" value="Chromosome"/>
</dbReference>
<evidence type="ECO:0000313" key="1">
    <source>
        <dbReference type="EMBL" id="AKU92578.1"/>
    </source>
</evidence>
<evidence type="ECO:0000313" key="2">
    <source>
        <dbReference type="Proteomes" id="UP000055590"/>
    </source>
</evidence>
<keyword evidence="2" id="KW-1185">Reference proteome</keyword>
<dbReference type="KEGG" id="vin:AKJ08_2965"/>
<protein>
    <submittedName>
        <fullName evidence="1">Uncharacterized protein</fullName>
    </submittedName>
</protein>
<gene>
    <name evidence="1" type="ORF">AKJ08_2965</name>
</gene>
<organism evidence="1 2">
    <name type="scientific">Vulgatibacter incomptus</name>
    <dbReference type="NCBI Taxonomy" id="1391653"/>
    <lineage>
        <taxon>Bacteria</taxon>
        <taxon>Pseudomonadati</taxon>
        <taxon>Myxococcota</taxon>
        <taxon>Myxococcia</taxon>
        <taxon>Myxococcales</taxon>
        <taxon>Cystobacterineae</taxon>
        <taxon>Vulgatibacteraceae</taxon>
        <taxon>Vulgatibacter</taxon>
    </lineage>
</organism>
<proteinExistence type="predicted"/>
<name>A0A0K1PGB7_9BACT</name>